<reference evidence="1" key="1">
    <citation type="submission" date="2009-10" db="EMBL/GenBank/DDBJ databases">
        <title>Diversity of trophic interactions inside an arsenic-rich microbial ecosystem.</title>
        <authorList>
            <person name="Bertin P.N."/>
            <person name="Heinrich-Salmeron A."/>
            <person name="Pelletier E."/>
            <person name="Goulhen-Chollet F."/>
            <person name="Arsene-Ploetze F."/>
            <person name="Gallien S."/>
            <person name="Calteau A."/>
            <person name="Vallenet D."/>
            <person name="Casiot C."/>
            <person name="Chane-Woon-Ming B."/>
            <person name="Giloteaux L."/>
            <person name="Barakat M."/>
            <person name="Bonnefoy V."/>
            <person name="Bruneel O."/>
            <person name="Chandler M."/>
            <person name="Cleiss J."/>
            <person name="Duran R."/>
            <person name="Elbaz-Poulichet F."/>
            <person name="Fonknechten N."/>
            <person name="Lauga B."/>
            <person name="Mornico D."/>
            <person name="Ortet P."/>
            <person name="Schaeffer C."/>
            <person name="Siguier P."/>
            <person name="Alexander Thil Smith A."/>
            <person name="Van Dorsselaer A."/>
            <person name="Weissenbach J."/>
            <person name="Medigue C."/>
            <person name="Le Paslier D."/>
        </authorList>
    </citation>
    <scope>NUCLEOTIDE SEQUENCE</scope>
</reference>
<accession>E6QSL0</accession>
<organism evidence="1">
    <name type="scientific">mine drainage metagenome</name>
    <dbReference type="NCBI Taxonomy" id="410659"/>
    <lineage>
        <taxon>unclassified sequences</taxon>
        <taxon>metagenomes</taxon>
        <taxon>ecological metagenomes</taxon>
    </lineage>
</organism>
<comment type="caution">
    <text evidence="1">The sequence shown here is derived from an EMBL/GenBank/DDBJ whole genome shotgun (WGS) entry which is preliminary data.</text>
</comment>
<proteinExistence type="predicted"/>
<sequence length="106" mass="12491">MRIIDIFCKKIMRRIYLYNFYWMTTMPADTEMVDKPKKQGGGMQPTSLLDKNITQKYCINITSAHETRHKHLKQRNDVKPVRIGPGSWVLMTPVTRHFPLFRPLVA</sequence>
<dbReference type="EMBL" id="CABR01000076">
    <property type="protein sequence ID" value="CBI10232.1"/>
    <property type="molecule type" value="Genomic_DNA"/>
</dbReference>
<dbReference type="AlphaFoldDB" id="E6QSL0"/>
<evidence type="ECO:0000313" key="1">
    <source>
        <dbReference type="EMBL" id="CBI10232.1"/>
    </source>
</evidence>
<name>E6QSL0_9ZZZZ</name>
<protein>
    <submittedName>
        <fullName evidence="1">Uncharacterized protein</fullName>
    </submittedName>
</protein>
<gene>
    <name evidence="1" type="ORF">CARN7_0999</name>
</gene>